<reference evidence="2 3" key="1">
    <citation type="submission" date="2020-03" db="EMBL/GenBank/DDBJ databases">
        <title>Genomic Encyclopedia of Type Strains, Phase IV (KMG-IV): sequencing the most valuable type-strain genomes for metagenomic binning, comparative biology and taxonomic classification.</title>
        <authorList>
            <person name="Goeker M."/>
        </authorList>
    </citation>
    <scope>NUCLEOTIDE SEQUENCE [LARGE SCALE GENOMIC DNA]</scope>
    <source>
        <strain evidence="2 3">DSM 105096</strain>
    </source>
</reference>
<evidence type="ECO:0008006" key="4">
    <source>
        <dbReference type="Google" id="ProtNLM"/>
    </source>
</evidence>
<accession>A0ABX0X779</accession>
<name>A0ABX0X779_9BACT</name>
<feature type="transmembrane region" description="Helical" evidence="1">
    <location>
        <begin position="6"/>
        <end position="24"/>
    </location>
</feature>
<protein>
    <recommendedName>
        <fullName evidence="4">Peptidase</fullName>
    </recommendedName>
</protein>
<evidence type="ECO:0000313" key="3">
    <source>
        <dbReference type="Proteomes" id="UP000770785"/>
    </source>
</evidence>
<dbReference type="Pfam" id="PF06167">
    <property type="entry name" value="Peptidase_M90"/>
    <property type="match status" value="1"/>
</dbReference>
<evidence type="ECO:0000256" key="1">
    <source>
        <dbReference type="SAM" id="Phobius"/>
    </source>
</evidence>
<dbReference type="CDD" id="cd20169">
    <property type="entry name" value="Peptidase_M90_mtfA"/>
    <property type="match status" value="1"/>
</dbReference>
<keyword evidence="3" id="KW-1185">Reference proteome</keyword>
<dbReference type="Gene3D" id="3.40.390.10">
    <property type="entry name" value="Collagenase (Catalytic Domain)"/>
    <property type="match status" value="1"/>
</dbReference>
<dbReference type="InterPro" id="IPR042252">
    <property type="entry name" value="MtfA_N"/>
</dbReference>
<dbReference type="EMBL" id="JAATJH010000001">
    <property type="protein sequence ID" value="NJC24997.1"/>
    <property type="molecule type" value="Genomic_DNA"/>
</dbReference>
<proteinExistence type="predicted"/>
<keyword evidence="1" id="KW-0812">Transmembrane</keyword>
<sequence>MTKYIAIAVVVCLIAFAVFILYLFRKPVLKKLKPFPRKWRVFLNQRVRFYRNLDKKEKKRFQQRIQRFLNRVTITGIETEVTLEDRLLVAASGIIPTFGFEAWNHYPRLKEVLLYKGNFSRGQFGLKGDDSSASGMVGGGFLSGKLLLSRPSLERGFKTFGPDNVGIHEFVHLLDMADGAVDGVPEYFLENTYVLPWVEMMRSEMEAIERGRSDIGAYATTNKAEFLAVASEYFFSQPDKFAEKHPKIFALMEEIFEQDLDEDGGIGTVDGNDILSKIVQEKN</sequence>
<dbReference type="InterPro" id="IPR010384">
    <property type="entry name" value="MtfA_fam"/>
</dbReference>
<gene>
    <name evidence="2" type="ORF">GGR27_000478</name>
</gene>
<keyword evidence="1" id="KW-0472">Membrane</keyword>
<keyword evidence="1" id="KW-1133">Transmembrane helix</keyword>
<dbReference type="PANTHER" id="PTHR30164">
    <property type="entry name" value="MTFA PEPTIDASE"/>
    <property type="match status" value="1"/>
</dbReference>
<dbReference type="RefSeq" id="WP_168035776.1">
    <property type="nucleotide sequence ID" value="NZ_JAATJH010000001.1"/>
</dbReference>
<evidence type="ECO:0000313" key="2">
    <source>
        <dbReference type="EMBL" id="NJC24997.1"/>
    </source>
</evidence>
<organism evidence="2 3">
    <name type="scientific">Neolewinella antarctica</name>
    <dbReference type="NCBI Taxonomy" id="442734"/>
    <lineage>
        <taxon>Bacteria</taxon>
        <taxon>Pseudomonadati</taxon>
        <taxon>Bacteroidota</taxon>
        <taxon>Saprospiria</taxon>
        <taxon>Saprospirales</taxon>
        <taxon>Lewinellaceae</taxon>
        <taxon>Neolewinella</taxon>
    </lineage>
</organism>
<dbReference type="Proteomes" id="UP000770785">
    <property type="component" value="Unassembled WGS sequence"/>
</dbReference>
<comment type="caution">
    <text evidence="2">The sequence shown here is derived from an EMBL/GenBank/DDBJ whole genome shotgun (WGS) entry which is preliminary data.</text>
</comment>
<dbReference type="SUPFAM" id="SSF55486">
    <property type="entry name" value="Metalloproteases ('zincins'), catalytic domain"/>
    <property type="match status" value="1"/>
</dbReference>
<dbReference type="PANTHER" id="PTHR30164:SF2">
    <property type="entry name" value="PROTEIN MTFA"/>
    <property type="match status" value="1"/>
</dbReference>
<dbReference type="InterPro" id="IPR024079">
    <property type="entry name" value="MetalloPept_cat_dom_sf"/>
</dbReference>
<dbReference type="Gene3D" id="1.10.472.150">
    <property type="entry name" value="Glucose-regulated metallo-peptidase M90, N-terminal domain"/>
    <property type="match status" value="1"/>
</dbReference>